<keyword evidence="2" id="KW-0812">Transmembrane</keyword>
<keyword evidence="2" id="KW-1133">Transmembrane helix</keyword>
<evidence type="ECO:0000313" key="4">
    <source>
        <dbReference type="Proteomes" id="UP000266841"/>
    </source>
</evidence>
<feature type="transmembrane region" description="Helical" evidence="2">
    <location>
        <begin position="158"/>
        <end position="182"/>
    </location>
</feature>
<name>K0S813_THAOC</name>
<feature type="transmembrane region" description="Helical" evidence="2">
    <location>
        <begin position="128"/>
        <end position="146"/>
    </location>
</feature>
<dbReference type="AlphaFoldDB" id="K0S813"/>
<keyword evidence="2" id="KW-0472">Membrane</keyword>
<protein>
    <submittedName>
        <fullName evidence="3">Uncharacterized protein</fullName>
    </submittedName>
</protein>
<organism evidence="3 4">
    <name type="scientific">Thalassiosira oceanica</name>
    <name type="common">Marine diatom</name>
    <dbReference type="NCBI Taxonomy" id="159749"/>
    <lineage>
        <taxon>Eukaryota</taxon>
        <taxon>Sar</taxon>
        <taxon>Stramenopiles</taxon>
        <taxon>Ochrophyta</taxon>
        <taxon>Bacillariophyta</taxon>
        <taxon>Coscinodiscophyceae</taxon>
        <taxon>Thalassiosirophycidae</taxon>
        <taxon>Thalassiosirales</taxon>
        <taxon>Thalassiosiraceae</taxon>
        <taxon>Thalassiosira</taxon>
    </lineage>
</organism>
<feature type="transmembrane region" description="Helical" evidence="2">
    <location>
        <begin position="312"/>
        <end position="334"/>
    </location>
</feature>
<dbReference type="Proteomes" id="UP000266841">
    <property type="component" value="Unassembled WGS sequence"/>
</dbReference>
<evidence type="ECO:0000256" key="1">
    <source>
        <dbReference type="SAM" id="MobiDB-lite"/>
    </source>
</evidence>
<dbReference type="EMBL" id="AGNL01020436">
    <property type="protein sequence ID" value="EJK61064.1"/>
    <property type="molecule type" value="Genomic_DNA"/>
</dbReference>
<feature type="transmembrane region" description="Helical" evidence="2">
    <location>
        <begin position="282"/>
        <end position="300"/>
    </location>
</feature>
<accession>K0S813</accession>
<proteinExistence type="predicted"/>
<feature type="region of interest" description="Disordered" evidence="1">
    <location>
        <begin position="1"/>
        <end position="31"/>
    </location>
</feature>
<keyword evidence="4" id="KW-1185">Reference proteome</keyword>
<reference evidence="3 4" key="1">
    <citation type="journal article" date="2012" name="Genome Biol.">
        <title>Genome and low-iron response of an oceanic diatom adapted to chronic iron limitation.</title>
        <authorList>
            <person name="Lommer M."/>
            <person name="Specht M."/>
            <person name="Roy A.S."/>
            <person name="Kraemer L."/>
            <person name="Andreson R."/>
            <person name="Gutowska M.A."/>
            <person name="Wolf J."/>
            <person name="Bergner S.V."/>
            <person name="Schilhabel M.B."/>
            <person name="Klostermeier U.C."/>
            <person name="Beiko R.G."/>
            <person name="Rosenstiel P."/>
            <person name="Hippler M."/>
            <person name="Laroche J."/>
        </authorList>
    </citation>
    <scope>NUCLEOTIDE SEQUENCE [LARGE SCALE GENOMIC DNA]</scope>
    <source>
        <strain evidence="3 4">CCMP1005</strain>
    </source>
</reference>
<feature type="transmembrane region" description="Helical" evidence="2">
    <location>
        <begin position="354"/>
        <end position="375"/>
    </location>
</feature>
<evidence type="ECO:0000256" key="2">
    <source>
        <dbReference type="SAM" id="Phobius"/>
    </source>
</evidence>
<evidence type="ECO:0000313" key="3">
    <source>
        <dbReference type="EMBL" id="EJK61064.1"/>
    </source>
</evidence>
<gene>
    <name evidence="3" type="ORF">THAOC_18502</name>
</gene>
<sequence>MSGSSPEPIATDFASAEVESSPQVPTQSGDDKEAVLKLRPLRLLNDYHAIDVTSLAEDLFIIFTVDRTIQNWKLKVFLVFLLAPYTAQLLKLACAWRGKTARAELGIDVISEAVQAGLFIMFSGYENYIAAAVFVSIMAFQIVLLLGKGYARSLERKAALGSFRTATCLSLFGAAFTFLPLLCHPEGERHSFWGSVAAGFQADGYNGAVEDSEDVHELYDNEAIDAASTVFLWAMAGFGQTAGFDSACIFSAGISYLYIVVAGIVRTFRTALDVSPCGLSGFLWDIVFLYVLWGMLMFDVERGHVNGKIMSVFYTSVKIFVCIVGFAMVPLFWIIGIDKAAIVFGFDVESVPFWIVPAGTAVLWPLMFFVVVWQWKKRKTADVRRFDDKLLENEHQSAKGFEVQGKGRCDNLRHNRPCRQCMRVLIGKSLEECDPVWMDELGQQSTKATSTVTPLLDRDSVEGVAGQLPIQERLLRRRDAHPEHAGGSPPAPGPEAAVFAEEADFRPVVVREARPADPVHVAPDAVGGRGRVLPGLARRPVSHDVLALVDLALER</sequence>
<feature type="non-terminal residue" evidence="3">
    <location>
        <position position="555"/>
    </location>
</feature>
<comment type="caution">
    <text evidence="3">The sequence shown here is derived from an EMBL/GenBank/DDBJ whole genome shotgun (WGS) entry which is preliminary data.</text>
</comment>
<feature type="compositionally biased region" description="Polar residues" evidence="1">
    <location>
        <begin position="18"/>
        <end position="28"/>
    </location>
</feature>